<protein>
    <recommendedName>
        <fullName evidence="4">AMP-activated protein kinase glycogen-binding domain-containing protein</fullName>
    </recommendedName>
</protein>
<dbReference type="InterPro" id="IPR032640">
    <property type="entry name" value="AMPK1_CBM"/>
</dbReference>
<keyword evidence="3" id="KW-0472">Membrane</keyword>
<dbReference type="GO" id="GO:0019901">
    <property type="term" value="F:protein kinase binding"/>
    <property type="evidence" value="ECO:0007669"/>
    <property type="project" value="TreeGrafter"/>
</dbReference>
<keyword evidence="3" id="KW-1133">Transmembrane helix</keyword>
<dbReference type="GO" id="GO:0007165">
    <property type="term" value="P:signal transduction"/>
    <property type="evidence" value="ECO:0007669"/>
    <property type="project" value="TreeGrafter"/>
</dbReference>
<dbReference type="GeneID" id="34606450"/>
<keyword evidence="6" id="KW-1185">Reference proteome</keyword>
<dbReference type="GO" id="GO:0031588">
    <property type="term" value="C:nucleotide-activated protein kinase complex"/>
    <property type="evidence" value="ECO:0007669"/>
    <property type="project" value="TreeGrafter"/>
</dbReference>
<sequence length="245" mass="26598">MVSTTITFKQENLQPPVYVAGAFTGWSPIEMSFEVTESDGSPQNVFSYKADLEPGDYQYKFRLGPGDWWVLDESSPTANDDQGNVNNVVSVEAQVPGPIEHISKPVATILNTKDAQIIEYEHDRQNENGLASAPEAVENPKESQNSRDHATNSGEDAGAIDAKQVQDVNHGVRKDSIPDFAPPPYSIATNGTVSPPPVVPNEKQPVRPASSGKESSISSFFNTRNIVLIVAIVVVPAAVSHYLRR</sequence>
<organism evidence="5 6">
    <name type="scientific">Fonsecaea monophora</name>
    <dbReference type="NCBI Taxonomy" id="254056"/>
    <lineage>
        <taxon>Eukaryota</taxon>
        <taxon>Fungi</taxon>
        <taxon>Dikarya</taxon>
        <taxon>Ascomycota</taxon>
        <taxon>Pezizomycotina</taxon>
        <taxon>Eurotiomycetes</taxon>
        <taxon>Chaetothyriomycetidae</taxon>
        <taxon>Chaetothyriales</taxon>
        <taxon>Herpotrichiellaceae</taxon>
        <taxon>Fonsecaea</taxon>
    </lineage>
</organism>
<feature type="transmembrane region" description="Helical" evidence="3">
    <location>
        <begin position="226"/>
        <end position="243"/>
    </location>
</feature>
<dbReference type="PANTHER" id="PTHR10343">
    <property type="entry name" value="5'-AMP-ACTIVATED PROTEIN KINASE , BETA SUBUNIT"/>
    <property type="match status" value="1"/>
</dbReference>
<dbReference type="PANTHER" id="PTHR10343:SF84">
    <property type="entry name" value="5'-AMP-ACTIVATED PROTEIN KINASE SUBUNIT BETA-1"/>
    <property type="match status" value="1"/>
</dbReference>
<dbReference type="Proteomes" id="UP000077002">
    <property type="component" value="Unassembled WGS sequence"/>
</dbReference>
<evidence type="ECO:0000313" key="5">
    <source>
        <dbReference type="EMBL" id="OAG34487.1"/>
    </source>
</evidence>
<evidence type="ECO:0000256" key="1">
    <source>
        <dbReference type="ARBA" id="ARBA00010926"/>
    </source>
</evidence>
<dbReference type="InterPro" id="IPR013783">
    <property type="entry name" value="Ig-like_fold"/>
</dbReference>
<dbReference type="RefSeq" id="XP_022506439.1">
    <property type="nucleotide sequence ID" value="XM_022661248.1"/>
</dbReference>
<dbReference type="CDD" id="cd02859">
    <property type="entry name" value="E_set_AMPKbeta_like_N"/>
    <property type="match status" value="1"/>
</dbReference>
<comment type="caution">
    <text evidence="5">The sequence shown here is derived from an EMBL/GenBank/DDBJ whole genome shotgun (WGS) entry which is preliminary data.</text>
</comment>
<dbReference type="AlphaFoldDB" id="A0A177ER97"/>
<feature type="compositionally biased region" description="Basic and acidic residues" evidence="2">
    <location>
        <begin position="138"/>
        <end position="150"/>
    </location>
</feature>
<evidence type="ECO:0000256" key="2">
    <source>
        <dbReference type="SAM" id="MobiDB-lite"/>
    </source>
</evidence>
<accession>A0A177ER97</accession>
<dbReference type="OrthoDB" id="5350410at2759"/>
<dbReference type="EMBL" id="LVKK01000155">
    <property type="protein sequence ID" value="OAG34487.1"/>
    <property type="molecule type" value="Genomic_DNA"/>
</dbReference>
<dbReference type="Pfam" id="PF16561">
    <property type="entry name" value="AMPK1_CBM"/>
    <property type="match status" value="1"/>
</dbReference>
<dbReference type="GO" id="GO:0005737">
    <property type="term" value="C:cytoplasm"/>
    <property type="evidence" value="ECO:0007669"/>
    <property type="project" value="TreeGrafter"/>
</dbReference>
<name>A0A177ER97_9EURO</name>
<dbReference type="SUPFAM" id="SSF81296">
    <property type="entry name" value="E set domains"/>
    <property type="match status" value="1"/>
</dbReference>
<feature type="region of interest" description="Disordered" evidence="2">
    <location>
        <begin position="134"/>
        <end position="161"/>
    </location>
</feature>
<keyword evidence="3" id="KW-0812">Transmembrane</keyword>
<evidence type="ECO:0000313" key="6">
    <source>
        <dbReference type="Proteomes" id="UP000077002"/>
    </source>
</evidence>
<dbReference type="Gene3D" id="2.60.40.10">
    <property type="entry name" value="Immunoglobulins"/>
    <property type="match status" value="1"/>
</dbReference>
<dbReference type="InterPro" id="IPR014756">
    <property type="entry name" value="Ig_E-set"/>
</dbReference>
<feature type="region of interest" description="Disordered" evidence="2">
    <location>
        <begin position="173"/>
        <end position="215"/>
    </location>
</feature>
<dbReference type="InterPro" id="IPR050827">
    <property type="entry name" value="CRP1_MDG1_kinase"/>
</dbReference>
<proteinExistence type="inferred from homology"/>
<evidence type="ECO:0000256" key="3">
    <source>
        <dbReference type="SAM" id="Phobius"/>
    </source>
</evidence>
<evidence type="ECO:0000259" key="4">
    <source>
        <dbReference type="Pfam" id="PF16561"/>
    </source>
</evidence>
<dbReference type="GO" id="GO:0005634">
    <property type="term" value="C:nucleus"/>
    <property type="evidence" value="ECO:0007669"/>
    <property type="project" value="TreeGrafter"/>
</dbReference>
<reference evidence="5 6" key="1">
    <citation type="submission" date="2016-03" db="EMBL/GenBank/DDBJ databases">
        <title>Draft genome sequence of the Fonsecaea monophora CBS 269.37.</title>
        <authorList>
            <person name="Bombassaro A."/>
            <person name="Vinicius W.A."/>
            <person name="De Hoog S."/>
            <person name="Sun J."/>
            <person name="Souza E.M."/>
            <person name="Raittz R.T."/>
            <person name="Costa F."/>
            <person name="Leao A.C."/>
            <person name="Tadra-Sfeir M.Z."/>
            <person name="Baura V."/>
            <person name="Balsanelli E."/>
            <person name="Pedrosa F.O."/>
            <person name="Moreno L.F."/>
            <person name="Steffens M.B."/>
            <person name="Xi L."/>
            <person name="Bocca A.L."/>
            <person name="Felipe M.S."/>
            <person name="Teixeira M."/>
            <person name="Telles Filho F.Q."/>
            <person name="Azevedo C.M."/>
            <person name="Gomes R."/>
            <person name="Vicente V.A."/>
        </authorList>
    </citation>
    <scope>NUCLEOTIDE SEQUENCE [LARGE SCALE GENOMIC DNA]</scope>
    <source>
        <strain evidence="5 6">CBS 269.37</strain>
    </source>
</reference>
<gene>
    <name evidence="5" type="ORF">AYO21_11353</name>
</gene>
<comment type="similarity">
    <text evidence="1">Belongs to the 5'-AMP-activated protein kinase beta subunit family.</text>
</comment>
<feature type="domain" description="AMP-activated protein kinase glycogen-binding" evidence="4">
    <location>
        <begin position="3"/>
        <end position="93"/>
    </location>
</feature>